<dbReference type="InterPro" id="IPR040250">
    <property type="entry name" value="Nucleobindin"/>
</dbReference>
<evidence type="ECO:0000256" key="5">
    <source>
        <dbReference type="ARBA" id="ARBA00022490"/>
    </source>
</evidence>
<dbReference type="PANTHER" id="PTHR19237:SF20">
    <property type="entry name" value="NUCLEOBINDIN 1"/>
    <property type="match status" value="1"/>
</dbReference>
<dbReference type="GO" id="GO:0005793">
    <property type="term" value="C:endoplasmic reticulum-Golgi intermediate compartment"/>
    <property type="evidence" value="ECO:0007669"/>
    <property type="project" value="TreeGrafter"/>
</dbReference>
<evidence type="ECO:0000256" key="2">
    <source>
        <dbReference type="ARBA" id="ARBA00004496"/>
    </source>
</evidence>
<evidence type="ECO:0000256" key="8">
    <source>
        <dbReference type="ARBA" id="ARBA00022729"/>
    </source>
</evidence>
<dbReference type="Proteomes" id="UP000595437">
    <property type="component" value="Chromosome 2"/>
</dbReference>
<feature type="domain" description="NUCB1-like N-terminal" evidence="13">
    <location>
        <begin position="2"/>
        <end position="58"/>
    </location>
</feature>
<dbReference type="OrthoDB" id="5982823at2759"/>
<dbReference type="GO" id="GO:0016020">
    <property type="term" value="C:membrane"/>
    <property type="evidence" value="ECO:0007669"/>
    <property type="project" value="UniProtKB-SubCell"/>
</dbReference>
<proteinExistence type="predicted"/>
<keyword evidence="5" id="KW-0963">Cytoplasm</keyword>
<dbReference type="AlphaFoldDB" id="A0A7T8KJM2"/>
<keyword evidence="9" id="KW-0677">Repeat</keyword>
<dbReference type="GO" id="GO:0070062">
    <property type="term" value="C:extracellular exosome"/>
    <property type="evidence" value="ECO:0007669"/>
    <property type="project" value="TreeGrafter"/>
</dbReference>
<evidence type="ECO:0000256" key="6">
    <source>
        <dbReference type="ARBA" id="ARBA00022525"/>
    </source>
</evidence>
<feature type="region of interest" description="Disordered" evidence="12">
    <location>
        <begin position="1"/>
        <end position="37"/>
    </location>
</feature>
<keyword evidence="15" id="KW-1185">Reference proteome</keyword>
<evidence type="ECO:0000256" key="1">
    <source>
        <dbReference type="ARBA" id="ARBA00004370"/>
    </source>
</evidence>
<organism evidence="14 15">
    <name type="scientific">Caligus rogercresseyi</name>
    <name type="common">Sea louse</name>
    <dbReference type="NCBI Taxonomy" id="217165"/>
    <lineage>
        <taxon>Eukaryota</taxon>
        <taxon>Metazoa</taxon>
        <taxon>Ecdysozoa</taxon>
        <taxon>Arthropoda</taxon>
        <taxon>Crustacea</taxon>
        <taxon>Multicrustacea</taxon>
        <taxon>Hexanauplia</taxon>
        <taxon>Copepoda</taxon>
        <taxon>Siphonostomatoida</taxon>
        <taxon>Caligidae</taxon>
        <taxon>Caligus</taxon>
    </lineage>
</organism>
<dbReference type="GO" id="GO:0005794">
    <property type="term" value="C:Golgi apparatus"/>
    <property type="evidence" value="ECO:0007669"/>
    <property type="project" value="UniProtKB-SubCell"/>
</dbReference>
<keyword evidence="6" id="KW-0964">Secreted</keyword>
<dbReference type="Pfam" id="PF25434">
    <property type="entry name" value="NUCB1_N"/>
    <property type="match status" value="1"/>
</dbReference>
<keyword evidence="7" id="KW-0597">Phosphoprotein</keyword>
<evidence type="ECO:0000256" key="11">
    <source>
        <dbReference type="ARBA" id="ARBA00023136"/>
    </source>
</evidence>
<reference evidence="15" key="1">
    <citation type="submission" date="2021-01" db="EMBL/GenBank/DDBJ databases">
        <title>Caligus Genome Assembly.</title>
        <authorList>
            <person name="Gallardo-Escarate C."/>
        </authorList>
    </citation>
    <scope>NUCLEOTIDE SEQUENCE [LARGE SCALE GENOMIC DNA]</scope>
</reference>
<name>A0A7T8KJM2_CALRO</name>
<evidence type="ECO:0000256" key="4">
    <source>
        <dbReference type="ARBA" id="ARBA00004613"/>
    </source>
</evidence>
<accession>A0A7T8KJM2</accession>
<evidence type="ECO:0000313" key="14">
    <source>
        <dbReference type="EMBL" id="QQP57180.1"/>
    </source>
</evidence>
<feature type="compositionally biased region" description="Basic and acidic residues" evidence="12">
    <location>
        <begin position="1"/>
        <end position="12"/>
    </location>
</feature>
<keyword evidence="11" id="KW-0472">Membrane</keyword>
<evidence type="ECO:0000256" key="12">
    <source>
        <dbReference type="SAM" id="MobiDB-lite"/>
    </source>
</evidence>
<keyword evidence="8" id="KW-0732">Signal</keyword>
<protein>
    <submittedName>
        <fullName evidence="14">EFhand protein NUCB1</fullName>
    </submittedName>
</protein>
<evidence type="ECO:0000256" key="9">
    <source>
        <dbReference type="ARBA" id="ARBA00022737"/>
    </source>
</evidence>
<dbReference type="PANTHER" id="PTHR19237">
    <property type="entry name" value="NUCLEOBINDIN"/>
    <property type="match status" value="1"/>
</dbReference>
<keyword evidence="10" id="KW-0333">Golgi apparatus</keyword>
<dbReference type="InterPro" id="IPR057576">
    <property type="entry name" value="NUCB1_N"/>
</dbReference>
<dbReference type="Gene3D" id="1.10.238.10">
    <property type="entry name" value="EF-hand"/>
    <property type="match status" value="1"/>
</dbReference>
<dbReference type="EMBL" id="CP045891">
    <property type="protein sequence ID" value="QQP57180.1"/>
    <property type="molecule type" value="Genomic_DNA"/>
</dbReference>
<evidence type="ECO:0000256" key="7">
    <source>
        <dbReference type="ARBA" id="ARBA00022553"/>
    </source>
</evidence>
<feature type="compositionally biased region" description="Basic and acidic residues" evidence="12">
    <location>
        <begin position="92"/>
        <end position="107"/>
    </location>
</feature>
<evidence type="ECO:0000256" key="3">
    <source>
        <dbReference type="ARBA" id="ARBA00004555"/>
    </source>
</evidence>
<sequence length="182" mass="22002">MLDDVKRRELDRLRKRGHATVRAQHGTGPEAHRGPEHLKIDSVRFEVEDLKRLIQSTTRDLEEADRKRADDFKRYEMEKKFENESRLRHIEKEEDREKERVKLDEPRVRHKKHDKVNHPMTKDQLEEVWEEQDHMRAEDWDPKTFFAMHDLNGTSSGMKMSSKYFSGRSWTKSMIRIIEMMT</sequence>
<feature type="region of interest" description="Disordered" evidence="12">
    <location>
        <begin position="92"/>
        <end position="115"/>
    </location>
</feature>
<comment type="subcellular location">
    <subcellularLocation>
        <location evidence="2">Cytoplasm</location>
    </subcellularLocation>
    <subcellularLocation>
        <location evidence="3">Golgi apparatus</location>
    </subcellularLocation>
    <subcellularLocation>
        <location evidence="1">Membrane</location>
    </subcellularLocation>
    <subcellularLocation>
        <location evidence="4">Secreted</location>
    </subcellularLocation>
</comment>
<evidence type="ECO:0000256" key="10">
    <source>
        <dbReference type="ARBA" id="ARBA00023034"/>
    </source>
</evidence>
<gene>
    <name evidence="14" type="ORF">FKW44_002083</name>
</gene>
<evidence type="ECO:0000259" key="13">
    <source>
        <dbReference type="Pfam" id="PF25434"/>
    </source>
</evidence>
<evidence type="ECO:0000313" key="15">
    <source>
        <dbReference type="Proteomes" id="UP000595437"/>
    </source>
</evidence>
<dbReference type="GO" id="GO:0005509">
    <property type="term" value="F:calcium ion binding"/>
    <property type="evidence" value="ECO:0007669"/>
    <property type="project" value="TreeGrafter"/>
</dbReference>